<proteinExistence type="predicted"/>
<dbReference type="AlphaFoldDB" id="A0A2H3KZB1"/>
<evidence type="ECO:0000313" key="2">
    <source>
        <dbReference type="Proteomes" id="UP000220922"/>
    </source>
</evidence>
<sequence length="87" mass="9667">MNKVYFERRLDALRLRLNALAPSTERARQAVRRLEREQVQVPAGTISGALAAQLSAARAMATTLEERERQVRVAIAALQAELIADQP</sequence>
<gene>
    <name evidence="1" type="ORF">A9Q02_04405</name>
</gene>
<name>A0A2H3KZB1_9CHLR</name>
<dbReference type="RefSeq" id="WP_097654326.1">
    <property type="nucleotide sequence ID" value="NZ_LYXE01000127.1"/>
</dbReference>
<dbReference type="Proteomes" id="UP000220922">
    <property type="component" value="Unassembled WGS sequence"/>
</dbReference>
<comment type="caution">
    <text evidence="1">The sequence shown here is derived from an EMBL/GenBank/DDBJ whole genome shotgun (WGS) entry which is preliminary data.</text>
</comment>
<organism evidence="1 2">
    <name type="scientific">Candidatus Chloroploca asiatica</name>
    <dbReference type="NCBI Taxonomy" id="1506545"/>
    <lineage>
        <taxon>Bacteria</taxon>
        <taxon>Bacillati</taxon>
        <taxon>Chloroflexota</taxon>
        <taxon>Chloroflexia</taxon>
        <taxon>Chloroflexales</taxon>
        <taxon>Chloroflexineae</taxon>
        <taxon>Oscillochloridaceae</taxon>
        <taxon>Candidatus Chloroploca</taxon>
    </lineage>
</organism>
<dbReference type="EMBL" id="LYXE01000127">
    <property type="protein sequence ID" value="PDV97696.1"/>
    <property type="molecule type" value="Genomic_DNA"/>
</dbReference>
<evidence type="ECO:0000313" key="1">
    <source>
        <dbReference type="EMBL" id="PDV97696.1"/>
    </source>
</evidence>
<accession>A0A2H3KZB1</accession>
<reference evidence="1 2" key="1">
    <citation type="submission" date="2016-05" db="EMBL/GenBank/DDBJ databases">
        <authorList>
            <person name="Lavstsen T."/>
            <person name="Jespersen J.S."/>
        </authorList>
    </citation>
    <scope>NUCLEOTIDE SEQUENCE [LARGE SCALE GENOMIC DNA]</scope>
    <source>
        <strain evidence="1 2">B7-9</strain>
    </source>
</reference>
<protein>
    <submittedName>
        <fullName evidence="1">Uncharacterized protein</fullName>
    </submittedName>
</protein>
<keyword evidence="2" id="KW-1185">Reference proteome</keyword>